<feature type="region of interest" description="Disordered" evidence="1">
    <location>
        <begin position="23"/>
        <end position="61"/>
    </location>
</feature>
<name>A0A7C9P8B4_9PROT</name>
<proteinExistence type="predicted"/>
<evidence type="ECO:0000256" key="1">
    <source>
        <dbReference type="SAM" id="MobiDB-lite"/>
    </source>
</evidence>
<evidence type="ECO:0000313" key="2">
    <source>
        <dbReference type="EMBL" id="NDP47168.1"/>
    </source>
</evidence>
<organism evidence="2 3">
    <name type="scientific">Sulfuriferula multivorans</name>
    <dbReference type="NCBI Taxonomy" id="1559896"/>
    <lineage>
        <taxon>Bacteria</taxon>
        <taxon>Pseudomonadati</taxon>
        <taxon>Pseudomonadota</taxon>
        <taxon>Betaproteobacteria</taxon>
        <taxon>Nitrosomonadales</taxon>
        <taxon>Sulfuricellaceae</taxon>
        <taxon>Sulfuriferula</taxon>
    </lineage>
</organism>
<accession>A0A7C9P8B4</accession>
<sequence length="61" mass="6265">MPTLHHRSRSPCRAAWRGVSRAAMDAMLSDPEGDAPPPGAEGHGGQLASPDCSLILDAGGE</sequence>
<gene>
    <name evidence="2" type="ORF">GZ085_02030</name>
</gene>
<dbReference type="Proteomes" id="UP000483432">
    <property type="component" value="Unassembled WGS sequence"/>
</dbReference>
<evidence type="ECO:0000313" key="3">
    <source>
        <dbReference type="Proteomes" id="UP000483432"/>
    </source>
</evidence>
<protein>
    <submittedName>
        <fullName evidence="2">Uncharacterized protein</fullName>
    </submittedName>
</protein>
<comment type="caution">
    <text evidence="2">The sequence shown here is derived from an EMBL/GenBank/DDBJ whole genome shotgun (WGS) entry which is preliminary data.</text>
</comment>
<reference evidence="2 3" key="1">
    <citation type="submission" date="2019-09" db="EMBL/GenBank/DDBJ databases">
        <title>H2 Metabolism Revealed by Metagenomic Analysis in Subglacial Sediment of East Antarctica.</title>
        <authorList>
            <person name="Yang Z."/>
            <person name="Zhang Y."/>
            <person name="Lv Y."/>
            <person name="Yan W."/>
            <person name="Xiao X."/>
            <person name="Sun B."/>
            <person name="Ma H."/>
        </authorList>
    </citation>
    <scope>NUCLEOTIDE SEQUENCE [LARGE SCALE GENOMIC DNA]</scope>
    <source>
        <strain evidence="2">Bin2_2</strain>
    </source>
</reference>
<dbReference type="AlphaFoldDB" id="A0A7C9P8B4"/>
<dbReference type="EMBL" id="JAAFGW010000016">
    <property type="protein sequence ID" value="NDP47168.1"/>
    <property type="molecule type" value="Genomic_DNA"/>
</dbReference>